<keyword evidence="1" id="KW-1133">Transmembrane helix</keyword>
<evidence type="ECO:0000313" key="2">
    <source>
        <dbReference type="EMBL" id="EGT34775.1"/>
    </source>
</evidence>
<proteinExistence type="predicted"/>
<reference evidence="3" key="1">
    <citation type="submission" date="2011-07" db="EMBL/GenBank/DDBJ databases">
        <authorList>
            <consortium name="Caenorhabditis brenneri Sequencing and Analysis Consortium"/>
            <person name="Wilson R.K."/>
        </authorList>
    </citation>
    <scope>NUCLEOTIDE SEQUENCE [LARGE SCALE GENOMIC DNA]</scope>
    <source>
        <strain evidence="3">PB2801</strain>
    </source>
</reference>
<dbReference type="InParanoid" id="G0ML07"/>
<dbReference type="OMA" id="RSFERNT"/>
<feature type="transmembrane region" description="Helical" evidence="1">
    <location>
        <begin position="76"/>
        <end position="99"/>
    </location>
</feature>
<keyword evidence="1" id="KW-0812">Transmembrane</keyword>
<dbReference type="eggNOG" id="ENOG502TK7P">
    <property type="taxonomic scope" value="Eukaryota"/>
</dbReference>
<feature type="transmembrane region" description="Helical" evidence="1">
    <location>
        <begin position="7"/>
        <end position="24"/>
    </location>
</feature>
<evidence type="ECO:0000313" key="3">
    <source>
        <dbReference type="Proteomes" id="UP000008068"/>
    </source>
</evidence>
<dbReference type="EMBL" id="GL379799">
    <property type="protein sequence ID" value="EGT34775.1"/>
    <property type="molecule type" value="Genomic_DNA"/>
</dbReference>
<sequence length="170" mass="19801">MKNLRIGLIGLIVFNFCLLISVIAKTQMEKSETPLLGYLISISSSIVFFQVFTSCYPVKYIRIPELNRPFSKKNRYVIVLLVIHALMMSVVMWFTTYILECFLLILCSFCFSIDLYSTTTTGDFTLVDNPMHTEETTVYYTLKHEKEVEKKKRSFERNTVPQKLSEVHEV</sequence>
<gene>
    <name evidence="2" type="ORF">CAEBREN_03044</name>
</gene>
<dbReference type="AlphaFoldDB" id="G0ML07"/>
<accession>G0ML07</accession>
<dbReference type="Proteomes" id="UP000008068">
    <property type="component" value="Unassembled WGS sequence"/>
</dbReference>
<protein>
    <submittedName>
        <fullName evidence="2">Uncharacterized protein</fullName>
    </submittedName>
</protein>
<name>G0ML07_CAEBE</name>
<dbReference type="HOGENOM" id="CLU_1571974_0_0_1"/>
<evidence type="ECO:0000256" key="1">
    <source>
        <dbReference type="SAM" id="Phobius"/>
    </source>
</evidence>
<organism evidence="3">
    <name type="scientific">Caenorhabditis brenneri</name>
    <name type="common">Nematode worm</name>
    <dbReference type="NCBI Taxonomy" id="135651"/>
    <lineage>
        <taxon>Eukaryota</taxon>
        <taxon>Metazoa</taxon>
        <taxon>Ecdysozoa</taxon>
        <taxon>Nematoda</taxon>
        <taxon>Chromadorea</taxon>
        <taxon>Rhabditida</taxon>
        <taxon>Rhabditina</taxon>
        <taxon>Rhabditomorpha</taxon>
        <taxon>Rhabditoidea</taxon>
        <taxon>Rhabditidae</taxon>
        <taxon>Peloderinae</taxon>
        <taxon>Caenorhabditis</taxon>
    </lineage>
</organism>
<keyword evidence="3" id="KW-1185">Reference proteome</keyword>
<keyword evidence="1" id="KW-0472">Membrane</keyword>
<feature type="transmembrane region" description="Helical" evidence="1">
    <location>
        <begin position="36"/>
        <end position="56"/>
    </location>
</feature>